<reference evidence="2 3" key="1">
    <citation type="journal article" date="2019" name="Sci. Rep.">
        <title>Orb-weaving spider Araneus ventricosus genome elucidates the spidroin gene catalogue.</title>
        <authorList>
            <person name="Kono N."/>
            <person name="Nakamura H."/>
            <person name="Ohtoshi R."/>
            <person name="Moran D.A.P."/>
            <person name="Shinohara A."/>
            <person name="Yoshida Y."/>
            <person name="Fujiwara M."/>
            <person name="Mori M."/>
            <person name="Tomita M."/>
            <person name="Arakawa K."/>
        </authorList>
    </citation>
    <scope>NUCLEOTIDE SEQUENCE [LARGE SCALE GENOMIC DNA]</scope>
</reference>
<evidence type="ECO:0000313" key="2">
    <source>
        <dbReference type="EMBL" id="GBO10870.1"/>
    </source>
</evidence>
<name>A0A4Y2UGY0_ARAVE</name>
<evidence type="ECO:0000313" key="1">
    <source>
        <dbReference type="EMBL" id="GBL83001.1"/>
    </source>
</evidence>
<dbReference type="EMBL" id="BGPR01081443">
    <property type="protein sequence ID" value="GBL83001.1"/>
    <property type="molecule type" value="Genomic_DNA"/>
</dbReference>
<dbReference type="AlphaFoldDB" id="A0A4Y2UGY0"/>
<keyword evidence="3" id="KW-1185">Reference proteome</keyword>
<comment type="caution">
    <text evidence="2">The sequence shown here is derived from an EMBL/GenBank/DDBJ whole genome shotgun (WGS) entry which is preliminary data.</text>
</comment>
<proteinExistence type="predicted"/>
<protein>
    <submittedName>
        <fullName evidence="2">Uncharacterized protein</fullName>
    </submittedName>
</protein>
<accession>A0A4Y2UGY0</accession>
<dbReference type="EMBL" id="BGPR01035849">
    <property type="protein sequence ID" value="GBO10870.1"/>
    <property type="molecule type" value="Genomic_DNA"/>
</dbReference>
<dbReference type="Proteomes" id="UP000499080">
    <property type="component" value="Unassembled WGS sequence"/>
</dbReference>
<organism evidence="2 3">
    <name type="scientific">Araneus ventricosus</name>
    <name type="common">Orbweaver spider</name>
    <name type="synonym">Epeira ventricosa</name>
    <dbReference type="NCBI Taxonomy" id="182803"/>
    <lineage>
        <taxon>Eukaryota</taxon>
        <taxon>Metazoa</taxon>
        <taxon>Ecdysozoa</taxon>
        <taxon>Arthropoda</taxon>
        <taxon>Chelicerata</taxon>
        <taxon>Arachnida</taxon>
        <taxon>Araneae</taxon>
        <taxon>Araneomorphae</taxon>
        <taxon>Entelegynae</taxon>
        <taxon>Araneoidea</taxon>
        <taxon>Araneidae</taxon>
        <taxon>Araneus</taxon>
    </lineage>
</organism>
<sequence length="119" mass="13105">MCSGDALATPHFAQTGKTLLSSWLRVVVQLLFKEHPKGRCLTWLLCLLTLAGHIGLAFTPRVALPGDNLPSTSPRPPSVTSRHVESASRTWGDVPFTLINQKTINIWLENYVTTIILSI</sequence>
<gene>
    <name evidence="1" type="ORF">AVEN_163669_1</name>
    <name evidence="2" type="ORF">AVEN_21951_1</name>
</gene>
<evidence type="ECO:0000313" key="3">
    <source>
        <dbReference type="Proteomes" id="UP000499080"/>
    </source>
</evidence>